<sequence length="131" mass="15383">MDNQRMFQNPFSIKGRIRRLEYGLSYLIYLAYYFTISAVIALLDTSGVSEDMFWILLFPMLPAYWFLIAQGTKRCHDRENSGWYQIIPFYALWMLFGASDYGENYYGPNPKGDGNEDMEKIIDEIGLQDQE</sequence>
<protein>
    <recommendedName>
        <fullName evidence="3">DUF805 domain-containing protein</fullName>
    </recommendedName>
</protein>
<organism evidence="2">
    <name type="scientific">uncultured Dysgonomonas sp</name>
    <dbReference type="NCBI Taxonomy" id="206096"/>
    <lineage>
        <taxon>Bacteria</taxon>
        <taxon>Pseudomonadati</taxon>
        <taxon>Bacteroidota</taxon>
        <taxon>Bacteroidia</taxon>
        <taxon>Bacteroidales</taxon>
        <taxon>Dysgonomonadaceae</taxon>
        <taxon>Dysgonomonas</taxon>
        <taxon>environmental samples</taxon>
    </lineage>
</organism>
<keyword evidence="1" id="KW-0472">Membrane</keyword>
<feature type="transmembrane region" description="Helical" evidence="1">
    <location>
        <begin position="20"/>
        <end position="40"/>
    </location>
</feature>
<evidence type="ECO:0008006" key="3">
    <source>
        <dbReference type="Google" id="ProtNLM"/>
    </source>
</evidence>
<name>A0A212J9C0_9BACT</name>
<evidence type="ECO:0000313" key="2">
    <source>
        <dbReference type="EMBL" id="SBV96021.1"/>
    </source>
</evidence>
<dbReference type="PANTHER" id="PTHR34980">
    <property type="entry name" value="INNER MEMBRANE PROTEIN-RELATED-RELATED"/>
    <property type="match status" value="1"/>
</dbReference>
<evidence type="ECO:0000256" key="1">
    <source>
        <dbReference type="SAM" id="Phobius"/>
    </source>
</evidence>
<accession>A0A212J9C0</accession>
<dbReference type="AlphaFoldDB" id="A0A212J9C0"/>
<dbReference type="Pfam" id="PF05656">
    <property type="entry name" value="DUF805"/>
    <property type="match status" value="1"/>
</dbReference>
<keyword evidence="1" id="KW-1133">Transmembrane helix</keyword>
<feature type="transmembrane region" description="Helical" evidence="1">
    <location>
        <begin position="81"/>
        <end position="99"/>
    </location>
</feature>
<dbReference type="GO" id="GO:0005886">
    <property type="term" value="C:plasma membrane"/>
    <property type="evidence" value="ECO:0007669"/>
    <property type="project" value="TreeGrafter"/>
</dbReference>
<dbReference type="PANTHER" id="PTHR34980:SF3">
    <property type="entry name" value="BLR8105 PROTEIN"/>
    <property type="match status" value="1"/>
</dbReference>
<dbReference type="InterPro" id="IPR008523">
    <property type="entry name" value="DUF805"/>
</dbReference>
<reference evidence="2" key="1">
    <citation type="submission" date="2016-04" db="EMBL/GenBank/DDBJ databases">
        <authorList>
            <person name="Evans L.H."/>
            <person name="Alamgir A."/>
            <person name="Owens N."/>
            <person name="Weber N.D."/>
            <person name="Virtaneva K."/>
            <person name="Barbian K."/>
            <person name="Babar A."/>
            <person name="Rosenke K."/>
        </authorList>
    </citation>
    <scope>NUCLEOTIDE SEQUENCE</scope>
    <source>
        <strain evidence="2">86-1</strain>
    </source>
</reference>
<proteinExistence type="predicted"/>
<gene>
    <name evidence="2" type="ORF">KL86DYS1_11544</name>
</gene>
<feature type="transmembrane region" description="Helical" evidence="1">
    <location>
        <begin position="52"/>
        <end position="69"/>
    </location>
</feature>
<keyword evidence="1" id="KW-0812">Transmembrane</keyword>
<dbReference type="EMBL" id="FLUM01000001">
    <property type="protein sequence ID" value="SBV96021.1"/>
    <property type="molecule type" value="Genomic_DNA"/>
</dbReference>
<dbReference type="RefSeq" id="WP_296939581.1">
    <property type="nucleotide sequence ID" value="NZ_LT599032.1"/>
</dbReference>